<protein>
    <recommendedName>
        <fullName evidence="3">CPBP family intramembrane metalloprotease</fullName>
    </recommendedName>
</protein>
<feature type="transmembrane region" description="Helical" evidence="1">
    <location>
        <begin position="77"/>
        <end position="100"/>
    </location>
</feature>
<keyword evidence="1" id="KW-0812">Transmembrane</keyword>
<dbReference type="GO" id="GO:0080120">
    <property type="term" value="P:CAAX-box protein maturation"/>
    <property type="evidence" value="ECO:0007669"/>
    <property type="project" value="UniProtKB-ARBA"/>
</dbReference>
<gene>
    <name evidence="2" type="ORF">METZ01_LOCUS192536</name>
</gene>
<dbReference type="AlphaFoldDB" id="A0A382DNR0"/>
<organism evidence="2">
    <name type="scientific">marine metagenome</name>
    <dbReference type="NCBI Taxonomy" id="408172"/>
    <lineage>
        <taxon>unclassified sequences</taxon>
        <taxon>metagenomes</taxon>
        <taxon>ecological metagenomes</taxon>
    </lineage>
</organism>
<dbReference type="EMBL" id="UINC01040179">
    <property type="protein sequence ID" value="SVB39682.1"/>
    <property type="molecule type" value="Genomic_DNA"/>
</dbReference>
<evidence type="ECO:0000256" key="1">
    <source>
        <dbReference type="SAM" id="Phobius"/>
    </source>
</evidence>
<name>A0A382DNR0_9ZZZZ</name>
<keyword evidence="1" id="KW-1133">Transmembrane helix</keyword>
<evidence type="ECO:0000313" key="2">
    <source>
        <dbReference type="EMBL" id="SVB39682.1"/>
    </source>
</evidence>
<reference evidence="2" key="1">
    <citation type="submission" date="2018-05" db="EMBL/GenBank/DDBJ databases">
        <authorList>
            <person name="Lanie J.A."/>
            <person name="Ng W.-L."/>
            <person name="Kazmierczak K.M."/>
            <person name="Andrzejewski T.M."/>
            <person name="Davidsen T.M."/>
            <person name="Wayne K.J."/>
            <person name="Tettelin H."/>
            <person name="Glass J.I."/>
            <person name="Rusch D."/>
            <person name="Podicherti R."/>
            <person name="Tsui H.-C.T."/>
            <person name="Winkler M.E."/>
        </authorList>
    </citation>
    <scope>NUCLEOTIDE SEQUENCE</scope>
</reference>
<evidence type="ECO:0008006" key="3">
    <source>
        <dbReference type="Google" id="ProtNLM"/>
    </source>
</evidence>
<keyword evidence="1" id="KW-0472">Membrane</keyword>
<feature type="transmembrane region" description="Helical" evidence="1">
    <location>
        <begin position="112"/>
        <end position="135"/>
    </location>
</feature>
<sequence>MSNKSSAIEKSTGFRSKKNLNHLEEPKPRNYIRLLIAFLVLSFYTLLLWGNVPLISSLGTPYFSFLKKIINLHLPHYQSWVVISGIHFLLVPLIIGRFFLKFSFRKLGLGGISFSQFKVLLLLYLAALPALIWLSTREDMYQYYQPYIKEGLWTYLLWTNLIMVFEHVSLQGILVAFMEPAFFSGSSEQISGSESNKGKKNKRGLMWVRDFQNWFRIDPYYYFVILLDGLLFMLIHVGKPISEVLTAFPGGVFLALLAFKFKSFLPCYLIHTMTAGTIIFLIIIFN</sequence>
<dbReference type="GO" id="GO:0004175">
    <property type="term" value="F:endopeptidase activity"/>
    <property type="evidence" value="ECO:0007669"/>
    <property type="project" value="UniProtKB-ARBA"/>
</dbReference>
<accession>A0A382DNR0</accession>
<feature type="transmembrane region" description="Helical" evidence="1">
    <location>
        <begin position="155"/>
        <end position="177"/>
    </location>
</feature>
<feature type="transmembrane region" description="Helical" evidence="1">
    <location>
        <begin position="219"/>
        <end position="238"/>
    </location>
</feature>
<proteinExistence type="predicted"/>
<feature type="transmembrane region" description="Helical" evidence="1">
    <location>
        <begin position="34"/>
        <end position="57"/>
    </location>
</feature>
<feature type="transmembrane region" description="Helical" evidence="1">
    <location>
        <begin position="268"/>
        <end position="285"/>
    </location>
</feature>